<dbReference type="RefSeq" id="WP_088114136.1">
    <property type="nucleotide sequence ID" value="NZ_MOOK01000026.1"/>
</dbReference>
<evidence type="ECO:0000313" key="1">
    <source>
        <dbReference type="EMBL" id="OUB61240.1"/>
    </source>
</evidence>
<reference evidence="1 2" key="1">
    <citation type="submission" date="2016-10" db="EMBL/GenBank/DDBJ databases">
        <title>Comparative genomics of Bacillus thuringiensis reveals a path to pathogens against multiple invertebrate hosts.</title>
        <authorList>
            <person name="Zheng J."/>
            <person name="Gao Q."/>
            <person name="Liu H."/>
            <person name="Peng D."/>
            <person name="Ruan L."/>
            <person name="Sun M."/>
        </authorList>
    </citation>
    <scope>NUCLEOTIDE SEQUENCE [LARGE SCALE GENOMIC DNA]</scope>
    <source>
        <strain evidence="1">BGSC 4AU1</strain>
    </source>
</reference>
<organism evidence="1 2">
    <name type="scientific">Bacillus thuringiensis subsp. higo</name>
    <dbReference type="NCBI Taxonomy" id="132266"/>
    <lineage>
        <taxon>Bacteria</taxon>
        <taxon>Bacillati</taxon>
        <taxon>Bacillota</taxon>
        <taxon>Bacilli</taxon>
        <taxon>Bacillales</taxon>
        <taxon>Bacillaceae</taxon>
        <taxon>Bacillus</taxon>
        <taxon>Bacillus cereus group</taxon>
    </lineage>
</organism>
<proteinExistence type="predicted"/>
<gene>
    <name evidence="1" type="ORF">BK716_01675</name>
</gene>
<dbReference type="AlphaFoldDB" id="A0A9X6LZE5"/>
<accession>A0A9X6LZE5</accession>
<dbReference type="EMBL" id="MOOK01000026">
    <property type="protein sequence ID" value="OUB61240.1"/>
    <property type="molecule type" value="Genomic_DNA"/>
</dbReference>
<protein>
    <submittedName>
        <fullName evidence="1">Uncharacterized protein</fullName>
    </submittedName>
</protein>
<name>A0A9X6LZE5_BACUH</name>
<dbReference type="Proteomes" id="UP000194816">
    <property type="component" value="Unassembled WGS sequence"/>
</dbReference>
<comment type="caution">
    <text evidence="1">The sequence shown here is derived from an EMBL/GenBank/DDBJ whole genome shotgun (WGS) entry which is preliminary data.</text>
</comment>
<sequence length="78" mass="9125">MDEQKLTVKNKNEIYLRPTYSHKIDPNKIKTLDDVIQILKRVILHVDDEGVKGIEHLIERREVEDYKITAGVIKGEQL</sequence>
<evidence type="ECO:0000313" key="2">
    <source>
        <dbReference type="Proteomes" id="UP000194816"/>
    </source>
</evidence>